<dbReference type="Proteomes" id="UP000220841">
    <property type="component" value="Unassembled WGS sequence"/>
</dbReference>
<proteinExistence type="predicted"/>
<gene>
    <name evidence="1" type="ORF">CN585_28950</name>
</gene>
<evidence type="ECO:0000313" key="2">
    <source>
        <dbReference type="Proteomes" id="UP000220841"/>
    </source>
</evidence>
<comment type="caution">
    <text evidence="1">The sequence shown here is derived from an EMBL/GenBank/DDBJ whole genome shotgun (WGS) entry which is preliminary data.</text>
</comment>
<name>A0A2A8H6N5_9BACI</name>
<organism evidence="1 2">
    <name type="scientific">Bacillus toyonensis</name>
    <dbReference type="NCBI Taxonomy" id="155322"/>
    <lineage>
        <taxon>Bacteria</taxon>
        <taxon>Bacillati</taxon>
        <taxon>Bacillota</taxon>
        <taxon>Bacilli</taxon>
        <taxon>Bacillales</taxon>
        <taxon>Bacillaceae</taxon>
        <taxon>Bacillus</taxon>
        <taxon>Bacillus cereus group</taxon>
    </lineage>
</organism>
<reference evidence="1 2" key="1">
    <citation type="submission" date="2017-09" db="EMBL/GenBank/DDBJ databases">
        <title>Large-scale bioinformatics analysis of Bacillus genomes uncovers conserved roles of natural products in bacterial physiology.</title>
        <authorList>
            <consortium name="Agbiome Team Llc"/>
            <person name="Bleich R.M."/>
            <person name="Grubbs K.J."/>
            <person name="Santa Maria K.C."/>
            <person name="Allen S.E."/>
            <person name="Farag S."/>
            <person name="Shank E.A."/>
            <person name="Bowers A."/>
        </authorList>
    </citation>
    <scope>NUCLEOTIDE SEQUENCE [LARGE SCALE GENOMIC DNA]</scope>
    <source>
        <strain evidence="1 2">AFS021349</strain>
    </source>
</reference>
<dbReference type="EMBL" id="NUBY01000285">
    <property type="protein sequence ID" value="PEP88951.1"/>
    <property type="molecule type" value="Genomic_DNA"/>
</dbReference>
<evidence type="ECO:0000313" key="1">
    <source>
        <dbReference type="EMBL" id="PEP88951.1"/>
    </source>
</evidence>
<accession>A0A2A8H6N5</accession>
<protein>
    <submittedName>
        <fullName evidence="1">Transition state regulator</fullName>
    </submittedName>
</protein>
<dbReference type="AlphaFoldDB" id="A0A2A8H6N5"/>
<sequence length="59" mass="6496">MCEASVRFEGEAIILQKYKSYGTYPITGENSSKNIKIADGGPEGAKQLLVDLEQYLKTV</sequence>